<name>A0A0E9LWL4_9BACT</name>
<evidence type="ECO:0000313" key="2">
    <source>
        <dbReference type="EMBL" id="GAO29506.1"/>
    </source>
</evidence>
<keyword evidence="1" id="KW-0175">Coiled coil</keyword>
<dbReference type="Proteomes" id="UP000032900">
    <property type="component" value="Unassembled WGS sequence"/>
</dbReference>
<dbReference type="RefSeq" id="WP_062123844.1">
    <property type="nucleotide sequence ID" value="NZ_BAZW01000009.1"/>
</dbReference>
<comment type="caution">
    <text evidence="2">The sequence shown here is derived from an EMBL/GenBank/DDBJ whole genome shotgun (WGS) entry which is preliminary data.</text>
</comment>
<evidence type="ECO:0000256" key="1">
    <source>
        <dbReference type="SAM" id="Coils"/>
    </source>
</evidence>
<organism evidence="2 3">
    <name type="scientific">Geofilum rubicundum JCM 15548</name>
    <dbReference type="NCBI Taxonomy" id="1236989"/>
    <lineage>
        <taxon>Bacteria</taxon>
        <taxon>Pseudomonadati</taxon>
        <taxon>Bacteroidota</taxon>
        <taxon>Bacteroidia</taxon>
        <taxon>Marinilabiliales</taxon>
        <taxon>Marinilabiliaceae</taxon>
        <taxon>Geofilum</taxon>
    </lineage>
</organism>
<reference evidence="2 3" key="1">
    <citation type="journal article" date="2015" name="Microbes Environ.">
        <title>Distribution and evolution of nitrogen fixation genes in the phylum bacteroidetes.</title>
        <authorList>
            <person name="Inoue J."/>
            <person name="Oshima K."/>
            <person name="Suda W."/>
            <person name="Sakamoto M."/>
            <person name="Iino T."/>
            <person name="Noda S."/>
            <person name="Hongoh Y."/>
            <person name="Hattori M."/>
            <person name="Ohkuma M."/>
        </authorList>
    </citation>
    <scope>NUCLEOTIDE SEQUENCE [LARGE SCALE GENOMIC DNA]</scope>
    <source>
        <strain evidence="2">JCM 15548</strain>
    </source>
</reference>
<dbReference type="OrthoDB" id="1122662at2"/>
<feature type="coiled-coil region" evidence="1">
    <location>
        <begin position="161"/>
        <end position="188"/>
    </location>
</feature>
<dbReference type="AlphaFoldDB" id="A0A0E9LWL4"/>
<gene>
    <name evidence="2" type="ORF">JCM15548_11698</name>
</gene>
<accession>A0A0E9LWL4</accession>
<proteinExistence type="predicted"/>
<protein>
    <submittedName>
        <fullName evidence="2">Uncharacterized protein</fullName>
    </submittedName>
</protein>
<sequence length="195" mass="22806">MKNNSSFKADCSLIGRSSLLFLFFTFLLNPVFAELNKDSDNRVIRQLEQIEKLQADYKCKLQEADSLIVVGDTLLSRTTEEIYQATIEMKHKAKTYSDQKRDLEKTMLELPRQEANDLRATIRQMDMDYRDALKAYDDFMRQVIRESEKGLSSYDKGLEFRKEAERGLREVERRMAEIKNSLDSSHEEGPDVTMR</sequence>
<keyword evidence="3" id="KW-1185">Reference proteome</keyword>
<dbReference type="EMBL" id="BAZW01000009">
    <property type="protein sequence ID" value="GAO29506.1"/>
    <property type="molecule type" value="Genomic_DNA"/>
</dbReference>
<evidence type="ECO:0000313" key="3">
    <source>
        <dbReference type="Proteomes" id="UP000032900"/>
    </source>
</evidence>